<dbReference type="RefSeq" id="WP_251836245.1">
    <property type="nucleotide sequence ID" value="NZ_JACSQG010000004.1"/>
</dbReference>
<dbReference type="EMBL" id="JACSQG010000004">
    <property type="protein sequence ID" value="MBD7977469.1"/>
    <property type="molecule type" value="Genomic_DNA"/>
</dbReference>
<accession>A0ABR8TNX7</accession>
<dbReference type="Pfam" id="PF19657">
    <property type="entry name" value="DUF6160"/>
    <property type="match status" value="1"/>
</dbReference>
<sequence length="146" mass="14974">MKLNQLALAAAFLAAPFMAQADLKAMDDNALASVTGQDGISLSGDFNGSIGAIVYTDNDTNGGSLRLEGITFTGFSISDANPLMIDVVTTDIAGTDTQQLQISLPEMTGQIEIAAIKVGDASAASIGSLAIIDQNLAGTTIKIWGH</sequence>
<evidence type="ECO:0000313" key="4">
    <source>
        <dbReference type="Proteomes" id="UP000611945"/>
    </source>
</evidence>
<gene>
    <name evidence="3" type="ORF">H9642_09735</name>
</gene>
<dbReference type="Proteomes" id="UP000611945">
    <property type="component" value="Unassembled WGS sequence"/>
</dbReference>
<protein>
    <recommendedName>
        <fullName evidence="2">DUF6160 domain-containing protein</fullName>
    </recommendedName>
</protein>
<evidence type="ECO:0000259" key="2">
    <source>
        <dbReference type="Pfam" id="PF19657"/>
    </source>
</evidence>
<reference evidence="3 4" key="1">
    <citation type="submission" date="2020-08" db="EMBL/GenBank/DDBJ databases">
        <title>A Genomic Blueprint of the Chicken Gut Microbiome.</title>
        <authorList>
            <person name="Gilroy R."/>
            <person name="Ravi A."/>
            <person name="Getino M."/>
            <person name="Pursley I."/>
            <person name="Horton D.L."/>
            <person name="Alikhan N.-F."/>
            <person name="Baker D."/>
            <person name="Gharbi K."/>
            <person name="Hall N."/>
            <person name="Watson M."/>
            <person name="Adriaenssens E.M."/>
            <person name="Foster-Nyarko E."/>
            <person name="Jarju S."/>
            <person name="Secka A."/>
            <person name="Antonio M."/>
            <person name="Oren A."/>
            <person name="Chaudhuri R."/>
            <person name="La Ragione R.M."/>
            <person name="Hildebrand F."/>
            <person name="Pallen M.J."/>
        </authorList>
    </citation>
    <scope>NUCLEOTIDE SEQUENCE [LARGE SCALE GENOMIC DNA]</scope>
    <source>
        <strain evidence="3 4">Sa2CUA2</strain>
    </source>
</reference>
<organism evidence="3 4">
    <name type="scientific">Serpens gallinarum</name>
    <dbReference type="NCBI Taxonomy" id="2763075"/>
    <lineage>
        <taxon>Bacteria</taxon>
        <taxon>Pseudomonadati</taxon>
        <taxon>Pseudomonadota</taxon>
        <taxon>Gammaproteobacteria</taxon>
        <taxon>Pseudomonadales</taxon>
        <taxon>Pseudomonadaceae</taxon>
        <taxon>Pseudomonas</taxon>
    </lineage>
</organism>
<comment type="caution">
    <text evidence="3">The sequence shown here is derived from an EMBL/GenBank/DDBJ whole genome shotgun (WGS) entry which is preliminary data.</text>
</comment>
<dbReference type="InterPro" id="IPR046158">
    <property type="entry name" value="DUF6160"/>
</dbReference>
<evidence type="ECO:0000256" key="1">
    <source>
        <dbReference type="SAM" id="SignalP"/>
    </source>
</evidence>
<feature type="signal peptide" evidence="1">
    <location>
        <begin position="1"/>
        <end position="21"/>
    </location>
</feature>
<feature type="chain" id="PRO_5046187033" description="DUF6160 domain-containing protein" evidence="1">
    <location>
        <begin position="22"/>
        <end position="146"/>
    </location>
</feature>
<proteinExistence type="predicted"/>
<keyword evidence="1" id="KW-0732">Signal</keyword>
<feature type="domain" description="DUF6160" evidence="2">
    <location>
        <begin position="3"/>
        <end position="82"/>
    </location>
</feature>
<keyword evidence="4" id="KW-1185">Reference proteome</keyword>
<name>A0ABR8TNX7_9PSED</name>
<evidence type="ECO:0000313" key="3">
    <source>
        <dbReference type="EMBL" id="MBD7977469.1"/>
    </source>
</evidence>